<evidence type="ECO:0000256" key="7">
    <source>
        <dbReference type="SAM" id="Phobius"/>
    </source>
</evidence>
<dbReference type="PANTHER" id="PTHR16056:SF2">
    <property type="entry name" value="TESTIS-EXPRESSED PROTEIN 10"/>
    <property type="match status" value="1"/>
</dbReference>
<keyword evidence="7" id="KW-0812">Transmembrane</keyword>
<evidence type="ECO:0000313" key="9">
    <source>
        <dbReference type="EMBL" id="PKI82527.1"/>
    </source>
</evidence>
<keyword evidence="4 5" id="KW-0539">Nucleus</keyword>
<reference evidence="9 10" key="1">
    <citation type="submission" date="2017-10" db="EMBL/GenBank/DDBJ databases">
        <title>A novel species of cold-tolerant Malassezia isolated from bats.</title>
        <authorList>
            <person name="Lorch J.M."/>
            <person name="Palmer J.M."/>
            <person name="Vanderwolf K.J."/>
            <person name="Schmidt K.Z."/>
            <person name="Verant M.L."/>
            <person name="Weller T.J."/>
            <person name="Blehert D.S."/>
        </authorList>
    </citation>
    <scope>NUCLEOTIDE SEQUENCE [LARGE SCALE GENOMIC DNA]</scope>
    <source>
        <strain evidence="9 10">NWHC:44797-103</strain>
    </source>
</reference>
<evidence type="ECO:0000256" key="4">
    <source>
        <dbReference type="ARBA" id="ARBA00023242"/>
    </source>
</evidence>
<sequence>MAGKKRKAPTDFKKTRQKLGKGKQLASNATNTTFKAKSIALPQQSVTLDRSGSIRTRRNHTLQDLVQNTRHHAHGARKDAVHGLIELATTYPGFLEQEAPSMLHPVFPLVGDDNPAVRAAVAQYLKCALAMLTAAQFAPFLSTALLFITSALSHIRMAVRFDALRVLNLVLEHAGVQVTTGWQRALDSGVGEAHGQRILQAFFAMLGVAGDAARRKVQGAPSATPGSTSSIDLQPGDRLHVLRSLARFLHCATERAQCGAQIPLWPFQSALGSASELEDFAHLFDHARGIDVLQPFLERSLLGYAAFQAPMGMADAILQGARATQGQAPVSAHEQLAHLLHASLLATLLDALPAALAPEGVVHDVHLELVVEILSIFAVLWREIVTDYLAAQGTPAPLAILAQLHRFLSHLAPHFPIQPDSARKEGANTLLHLNAVYCELVALYMIAQAQAPQKKSAPVQHIDRTISYLAAQLAHDDSALSPEQYQSLIPTFWLLLTGPEYAEQRALMESLLRHAMKLPTTSPVKPLAFEFLARLATLHTYTSLRVPMDAVHGAQSVWHDWLLSLPRTLWEAATQAASKKSADTRLERMELAVLILQFLRRCLVQEDGVVFTTETLAALAKPLTPFFAMQHPSRGTIPGPVARLPEHARQIARAVALHAGMEDV</sequence>
<feature type="domain" description="Pre-rRNA-processing protein Ipi1 N-terminal" evidence="8">
    <location>
        <begin position="136"/>
        <end position="249"/>
    </location>
</feature>
<keyword evidence="5" id="KW-0690">Ribosome biogenesis</keyword>
<evidence type="ECO:0000256" key="6">
    <source>
        <dbReference type="SAM" id="MobiDB-lite"/>
    </source>
</evidence>
<comment type="subcellular location">
    <subcellularLocation>
        <location evidence="2 5">Nucleus</location>
    </subcellularLocation>
</comment>
<comment type="similarity">
    <text evidence="3 5">Belongs to the IPI1/TEX10 family.</text>
</comment>
<dbReference type="InterPro" id="IPR024679">
    <property type="entry name" value="Ipi1_N"/>
</dbReference>
<dbReference type="InterPro" id="IPR016024">
    <property type="entry name" value="ARM-type_fold"/>
</dbReference>
<dbReference type="InterPro" id="IPR011989">
    <property type="entry name" value="ARM-like"/>
</dbReference>
<evidence type="ECO:0000256" key="2">
    <source>
        <dbReference type="ARBA" id="ARBA00004123"/>
    </source>
</evidence>
<name>A0A2N1J7I6_9BASI</name>
<dbReference type="AlphaFoldDB" id="A0A2N1J7I6"/>
<dbReference type="Proteomes" id="UP000232875">
    <property type="component" value="Unassembled WGS sequence"/>
</dbReference>
<gene>
    <name evidence="9" type="ORF">MVES_003361</name>
</gene>
<evidence type="ECO:0000256" key="3">
    <source>
        <dbReference type="ARBA" id="ARBA00006427"/>
    </source>
</evidence>
<keyword evidence="7" id="KW-0472">Membrane</keyword>
<keyword evidence="7" id="KW-1133">Transmembrane helix</keyword>
<dbReference type="SUPFAM" id="SSF48371">
    <property type="entry name" value="ARM repeat"/>
    <property type="match status" value="1"/>
</dbReference>
<dbReference type="GO" id="GO:0005634">
    <property type="term" value="C:nucleus"/>
    <property type="evidence" value="ECO:0007669"/>
    <property type="project" value="UniProtKB-SubCell"/>
</dbReference>
<feature type="transmembrane region" description="Helical" evidence="7">
    <location>
        <begin position="128"/>
        <end position="152"/>
    </location>
</feature>
<keyword evidence="5" id="KW-0698">rRNA processing</keyword>
<proteinExistence type="inferred from homology"/>
<dbReference type="GO" id="GO:0006364">
    <property type="term" value="P:rRNA processing"/>
    <property type="evidence" value="ECO:0007669"/>
    <property type="project" value="UniProtKB-UniRule"/>
</dbReference>
<keyword evidence="10" id="KW-1185">Reference proteome</keyword>
<evidence type="ECO:0000256" key="1">
    <source>
        <dbReference type="ARBA" id="ARBA00002355"/>
    </source>
</evidence>
<accession>A0A2N1J7I6</accession>
<evidence type="ECO:0000313" key="10">
    <source>
        <dbReference type="Proteomes" id="UP000232875"/>
    </source>
</evidence>
<organism evidence="9 10">
    <name type="scientific">Malassezia vespertilionis</name>
    <dbReference type="NCBI Taxonomy" id="2020962"/>
    <lineage>
        <taxon>Eukaryota</taxon>
        <taxon>Fungi</taxon>
        <taxon>Dikarya</taxon>
        <taxon>Basidiomycota</taxon>
        <taxon>Ustilaginomycotina</taxon>
        <taxon>Malasseziomycetes</taxon>
        <taxon>Malasseziales</taxon>
        <taxon>Malasseziaceae</taxon>
        <taxon>Malassezia</taxon>
    </lineage>
</organism>
<dbReference type="GO" id="GO:0120330">
    <property type="term" value="C:rixosome complex"/>
    <property type="evidence" value="ECO:0007669"/>
    <property type="project" value="UniProtKB-UniRule"/>
</dbReference>
<feature type="region of interest" description="Disordered" evidence="6">
    <location>
        <begin position="1"/>
        <end position="25"/>
    </location>
</feature>
<dbReference type="OrthoDB" id="361362at2759"/>
<dbReference type="Pfam" id="PF12333">
    <property type="entry name" value="Ipi1_N"/>
    <property type="match status" value="1"/>
</dbReference>
<dbReference type="Gene3D" id="1.25.10.10">
    <property type="entry name" value="Leucine-rich Repeat Variant"/>
    <property type="match status" value="1"/>
</dbReference>
<evidence type="ECO:0000259" key="8">
    <source>
        <dbReference type="Pfam" id="PF12333"/>
    </source>
</evidence>
<dbReference type="EMBL" id="KZ454994">
    <property type="protein sequence ID" value="PKI82527.1"/>
    <property type="molecule type" value="Genomic_DNA"/>
</dbReference>
<dbReference type="PANTHER" id="PTHR16056">
    <property type="entry name" value="REGULATOR OF MICROTUBULE DYNAMICS PROTEIN"/>
    <property type="match status" value="1"/>
</dbReference>
<evidence type="ECO:0000256" key="5">
    <source>
        <dbReference type="RuleBase" id="RU368021"/>
    </source>
</evidence>
<comment type="subunit">
    <text evidence="5">Component of the RIX1 complex.</text>
</comment>
<comment type="function">
    <text evidence="1 5">Component of the RIX1 complex required for processing of ITS2 sequences from 35S pre-rRNA.</text>
</comment>
<dbReference type="STRING" id="2020962.A0A2N1J7I6"/>
<protein>
    <recommendedName>
        <fullName evidence="5">Pre-rRNA-processing protein</fullName>
    </recommendedName>
</protein>